<dbReference type="SUPFAM" id="SSF54928">
    <property type="entry name" value="RNA-binding domain, RBD"/>
    <property type="match status" value="1"/>
</dbReference>
<feature type="domain" description="RRM" evidence="2">
    <location>
        <begin position="88"/>
        <end position="146"/>
    </location>
</feature>
<keyword evidence="4" id="KW-1185">Reference proteome</keyword>
<dbReference type="InterPro" id="IPR000504">
    <property type="entry name" value="RRM_dom"/>
</dbReference>
<dbReference type="GO" id="GO:0016874">
    <property type="term" value="F:ligase activity"/>
    <property type="evidence" value="ECO:0007669"/>
    <property type="project" value="UniProtKB-KW"/>
</dbReference>
<dbReference type="EMBL" id="CAXAMM010002459">
    <property type="protein sequence ID" value="CAK8996231.1"/>
    <property type="molecule type" value="Genomic_DNA"/>
</dbReference>
<protein>
    <submittedName>
        <fullName evidence="3">Alanine--tRNA ligase (Alanyl-tRNA synthetase) (AlaRS)</fullName>
    </submittedName>
</protein>
<dbReference type="PROSITE" id="PS50102">
    <property type="entry name" value="RRM"/>
    <property type="match status" value="1"/>
</dbReference>
<dbReference type="Gene3D" id="3.30.70.330">
    <property type="match status" value="1"/>
</dbReference>
<name>A0ABP0I2M2_9DINO</name>
<accession>A0ABP0I2M2</accession>
<feature type="non-terminal residue" evidence="3">
    <location>
        <position position="1"/>
    </location>
</feature>
<evidence type="ECO:0000313" key="3">
    <source>
        <dbReference type="EMBL" id="CAK8996231.1"/>
    </source>
</evidence>
<evidence type="ECO:0000259" key="2">
    <source>
        <dbReference type="PROSITE" id="PS50102"/>
    </source>
</evidence>
<dbReference type="CDD" id="cd00590">
    <property type="entry name" value="RRM_SF"/>
    <property type="match status" value="1"/>
</dbReference>
<dbReference type="Proteomes" id="UP001642464">
    <property type="component" value="Unassembled WGS sequence"/>
</dbReference>
<dbReference type="InterPro" id="IPR035979">
    <property type="entry name" value="RBD_domain_sf"/>
</dbReference>
<gene>
    <name evidence="3" type="ORF">SCF082_LOCUS4693</name>
</gene>
<keyword evidence="1" id="KW-0694">RNA-binding</keyword>
<dbReference type="Pfam" id="PF00076">
    <property type="entry name" value="RRM_1"/>
    <property type="match status" value="1"/>
</dbReference>
<dbReference type="InterPro" id="IPR012677">
    <property type="entry name" value="Nucleotide-bd_a/b_plait_sf"/>
</dbReference>
<keyword evidence="3" id="KW-0436">Ligase</keyword>
<proteinExistence type="predicted"/>
<dbReference type="SMART" id="SM00360">
    <property type="entry name" value="RRM"/>
    <property type="match status" value="1"/>
</dbReference>
<evidence type="ECO:0000256" key="1">
    <source>
        <dbReference type="PROSITE-ProRule" id="PRU00176"/>
    </source>
</evidence>
<evidence type="ECO:0000313" key="4">
    <source>
        <dbReference type="Proteomes" id="UP001642464"/>
    </source>
</evidence>
<sequence>NIEILKLCDEVPALPEGPPVPALGEPEQYEPHPGLKYFCKMWKLNSAMEFWLQKLHPDVQEALIDEYDDSTVPAVLPADEEVRLYPSSSVAVGGIHRNITKEVLRRLFSRFGRVRSLQFVGTTAVVEMSSEEEAAIAVQDILLSLDWPGALVVYFFHQIPPVSIHEIPEGQRIFGTVKQWNSKSRTGWITVNGTGPDVTVTSNCLEDVVTLIPGAPVLFKMGAAYSDSWNKHTVQCCMGDREAIREHLSANFGTDCAVRHWARSLQHKLQKGSADI</sequence>
<reference evidence="3 4" key="1">
    <citation type="submission" date="2024-02" db="EMBL/GenBank/DDBJ databases">
        <authorList>
            <person name="Chen Y."/>
            <person name="Shah S."/>
            <person name="Dougan E. K."/>
            <person name="Thang M."/>
            <person name="Chan C."/>
        </authorList>
    </citation>
    <scope>NUCLEOTIDE SEQUENCE [LARGE SCALE GENOMIC DNA]</scope>
</reference>
<organism evidence="3 4">
    <name type="scientific">Durusdinium trenchii</name>
    <dbReference type="NCBI Taxonomy" id="1381693"/>
    <lineage>
        <taxon>Eukaryota</taxon>
        <taxon>Sar</taxon>
        <taxon>Alveolata</taxon>
        <taxon>Dinophyceae</taxon>
        <taxon>Suessiales</taxon>
        <taxon>Symbiodiniaceae</taxon>
        <taxon>Durusdinium</taxon>
    </lineage>
</organism>
<comment type="caution">
    <text evidence="3">The sequence shown here is derived from an EMBL/GenBank/DDBJ whole genome shotgun (WGS) entry which is preliminary data.</text>
</comment>